<name>A0A0L6Z873_9CLOT</name>
<dbReference type="RefSeq" id="WP_052221791.1">
    <property type="nucleotide sequence ID" value="NZ_LHUR01000027.1"/>
</dbReference>
<accession>A0A0L6Z873</accession>
<evidence type="ECO:0000259" key="1">
    <source>
        <dbReference type="Pfam" id="PF08818"/>
    </source>
</evidence>
<dbReference type="Gene3D" id="3.90.1150.200">
    <property type="match status" value="1"/>
</dbReference>
<dbReference type="PATRIC" id="fig|1121318.3.peg.2282"/>
<organism evidence="2 3">
    <name type="scientific">Clostridium homopropionicum DSM 5847</name>
    <dbReference type="NCBI Taxonomy" id="1121318"/>
    <lineage>
        <taxon>Bacteria</taxon>
        <taxon>Bacillati</taxon>
        <taxon>Bacillota</taxon>
        <taxon>Clostridia</taxon>
        <taxon>Eubacteriales</taxon>
        <taxon>Clostridiaceae</taxon>
        <taxon>Clostridium</taxon>
    </lineage>
</organism>
<evidence type="ECO:0000313" key="3">
    <source>
        <dbReference type="Proteomes" id="UP000037043"/>
    </source>
</evidence>
<dbReference type="EMBL" id="LHUR01000027">
    <property type="protein sequence ID" value="KOA19165.1"/>
    <property type="molecule type" value="Genomic_DNA"/>
</dbReference>
<feature type="domain" description="YdhG-like" evidence="1">
    <location>
        <begin position="23"/>
        <end position="114"/>
    </location>
</feature>
<dbReference type="Proteomes" id="UP000037043">
    <property type="component" value="Unassembled WGS sequence"/>
</dbReference>
<dbReference type="InterPro" id="IPR014922">
    <property type="entry name" value="YdhG-like"/>
</dbReference>
<reference evidence="3" key="1">
    <citation type="submission" date="2015-08" db="EMBL/GenBank/DDBJ databases">
        <title>Genome sequence of the strict anaerobe Clostridium homopropionicum LuHBu1 (DSM 5847T).</title>
        <authorList>
            <person name="Poehlein A."/>
            <person name="Beck M."/>
            <person name="Schiel-Bengelsdorf B."/>
            <person name="Bengelsdorf F.R."/>
            <person name="Daniel R."/>
            <person name="Duerre P."/>
        </authorList>
    </citation>
    <scope>NUCLEOTIDE SEQUENCE [LARGE SCALE GENOMIC DNA]</scope>
    <source>
        <strain evidence="3">DSM 5847</strain>
    </source>
</reference>
<protein>
    <recommendedName>
        <fullName evidence="1">YdhG-like domain-containing protein</fullName>
    </recommendedName>
</protein>
<dbReference type="STRING" id="36844.SAMN04488501_10628"/>
<dbReference type="AlphaFoldDB" id="A0A0L6Z873"/>
<comment type="caution">
    <text evidence="2">The sequence shown here is derived from an EMBL/GenBank/DDBJ whole genome shotgun (WGS) entry which is preliminary data.</text>
</comment>
<sequence length="129" mass="14866">MQPNKINFNSIDEYILQFPTNIQEILKMLRKVIKQSAPEAEEKISYQIPTFALYGNLVHFAAHKNHIGFYPAPSGIDAFKHELSEYKGAKGSVQFPIDKPMPYELISKIVKFRVAENIKKSEDKLKKKK</sequence>
<proteinExistence type="predicted"/>
<dbReference type="Pfam" id="PF08818">
    <property type="entry name" value="DUF1801"/>
    <property type="match status" value="1"/>
</dbReference>
<gene>
    <name evidence="2" type="ORF">CLHOM_22710</name>
</gene>
<dbReference type="SUPFAM" id="SSF159888">
    <property type="entry name" value="YdhG-like"/>
    <property type="match status" value="1"/>
</dbReference>
<evidence type="ECO:0000313" key="2">
    <source>
        <dbReference type="EMBL" id="KOA19165.1"/>
    </source>
</evidence>
<keyword evidence="3" id="KW-1185">Reference proteome</keyword>